<dbReference type="SUPFAM" id="SSF52540">
    <property type="entry name" value="P-loop containing nucleoside triphosphate hydrolases"/>
    <property type="match status" value="2"/>
</dbReference>
<dbReference type="GO" id="GO:0016818">
    <property type="term" value="F:hydrolase activity, acting on acid anhydrides, in phosphorus-containing anhydrides"/>
    <property type="evidence" value="ECO:0007669"/>
    <property type="project" value="InterPro"/>
</dbReference>
<evidence type="ECO:0000313" key="18">
    <source>
        <dbReference type="EMBL" id="CUS09742.1"/>
    </source>
</evidence>
<dbReference type="Gene3D" id="3.40.50.300">
    <property type="entry name" value="P-loop containing nucleotide triphosphate hydrolases"/>
    <property type="match status" value="2"/>
</dbReference>
<dbReference type="CDD" id="cd18008">
    <property type="entry name" value="DEXDc_SHPRH-like"/>
    <property type="match status" value="1"/>
</dbReference>
<dbReference type="Proteomes" id="UP001412239">
    <property type="component" value="Unassembled WGS sequence"/>
</dbReference>
<reference evidence="18" key="1">
    <citation type="submission" date="2015-10" db="EMBL/GenBank/DDBJ databases">
        <authorList>
            <person name="Regsiter A."/>
            <person name="william w."/>
        </authorList>
    </citation>
    <scope>NUCLEOTIDE SEQUENCE</scope>
    <source>
        <strain evidence="18">Montdore</strain>
    </source>
</reference>
<dbReference type="SMART" id="SM00490">
    <property type="entry name" value="HELICc"/>
    <property type="match status" value="1"/>
</dbReference>
<keyword evidence="8" id="KW-0347">Helicase</keyword>
<keyword evidence="3" id="KW-0479">Metal-binding</keyword>
<evidence type="ECO:0008006" key="20">
    <source>
        <dbReference type="Google" id="ProtNLM"/>
    </source>
</evidence>
<evidence type="ECO:0000256" key="12">
    <source>
        <dbReference type="ARBA" id="ARBA00023242"/>
    </source>
</evidence>
<keyword evidence="19" id="KW-1185">Reference proteome</keyword>
<evidence type="ECO:0000313" key="19">
    <source>
        <dbReference type="Proteomes" id="UP001412239"/>
    </source>
</evidence>
<feature type="region of interest" description="Disordered" evidence="14">
    <location>
        <begin position="150"/>
        <end position="184"/>
    </location>
</feature>
<name>A0A292PQ24_9PEZI</name>
<keyword evidence="11" id="KW-0234">DNA repair</keyword>
<dbReference type="SMART" id="SM00487">
    <property type="entry name" value="DEXDc"/>
    <property type="match status" value="1"/>
</dbReference>
<keyword evidence="6 13" id="KW-0863">Zinc-finger</keyword>
<dbReference type="PROSITE" id="PS51194">
    <property type="entry name" value="HELICASE_CTER"/>
    <property type="match status" value="1"/>
</dbReference>
<keyword evidence="7" id="KW-0378">Hydrolase</keyword>
<comment type="subcellular location">
    <subcellularLocation>
        <location evidence="1">Nucleus</location>
    </subcellularLocation>
</comment>
<dbReference type="InterPro" id="IPR000330">
    <property type="entry name" value="SNF2_N"/>
</dbReference>
<dbReference type="PROSITE" id="PS50089">
    <property type="entry name" value="ZF_RING_2"/>
    <property type="match status" value="1"/>
</dbReference>
<dbReference type="GO" id="GO:0005524">
    <property type="term" value="F:ATP binding"/>
    <property type="evidence" value="ECO:0007669"/>
    <property type="project" value="UniProtKB-KW"/>
</dbReference>
<evidence type="ECO:0000256" key="7">
    <source>
        <dbReference type="ARBA" id="ARBA00022801"/>
    </source>
</evidence>
<dbReference type="CDD" id="cd18793">
    <property type="entry name" value="SF2_C_SNF"/>
    <property type="match status" value="1"/>
</dbReference>
<evidence type="ECO:0000256" key="1">
    <source>
        <dbReference type="ARBA" id="ARBA00004123"/>
    </source>
</evidence>
<dbReference type="InterPro" id="IPR001841">
    <property type="entry name" value="Znf_RING"/>
</dbReference>
<evidence type="ECO:0000256" key="8">
    <source>
        <dbReference type="ARBA" id="ARBA00022806"/>
    </source>
</evidence>
<accession>A0A292PQ24</accession>
<evidence type="ECO:0000256" key="11">
    <source>
        <dbReference type="ARBA" id="ARBA00023204"/>
    </source>
</evidence>
<dbReference type="Gene3D" id="3.30.40.10">
    <property type="entry name" value="Zinc/RING finger domain, C3HC4 (zinc finger)"/>
    <property type="match status" value="1"/>
</dbReference>
<evidence type="ECO:0000256" key="9">
    <source>
        <dbReference type="ARBA" id="ARBA00022833"/>
    </source>
</evidence>
<evidence type="ECO:0000256" key="6">
    <source>
        <dbReference type="ARBA" id="ARBA00022771"/>
    </source>
</evidence>
<dbReference type="SMART" id="SM00910">
    <property type="entry name" value="HIRAN"/>
    <property type="match status" value="1"/>
</dbReference>
<gene>
    <name evidence="18" type="ORF">GSTUAT00006172001</name>
</gene>
<dbReference type="InterPro" id="IPR050628">
    <property type="entry name" value="SNF2_RAD54_helicase_TF"/>
</dbReference>
<evidence type="ECO:0000259" key="15">
    <source>
        <dbReference type="PROSITE" id="PS50089"/>
    </source>
</evidence>
<evidence type="ECO:0000256" key="13">
    <source>
        <dbReference type="PROSITE-ProRule" id="PRU00175"/>
    </source>
</evidence>
<dbReference type="GO" id="GO:0008270">
    <property type="term" value="F:zinc ion binding"/>
    <property type="evidence" value="ECO:0007669"/>
    <property type="project" value="UniProtKB-KW"/>
</dbReference>
<keyword evidence="9" id="KW-0862">Zinc</keyword>
<comment type="similarity">
    <text evidence="2">Belongs to the SNF2/RAD54 helicase family.</text>
</comment>
<dbReference type="Gene3D" id="3.40.50.10810">
    <property type="entry name" value="Tandem AAA-ATPase domain"/>
    <property type="match status" value="1"/>
</dbReference>
<keyword evidence="12" id="KW-0539">Nucleus</keyword>
<dbReference type="GO" id="GO:0003676">
    <property type="term" value="F:nucleic acid binding"/>
    <property type="evidence" value="ECO:0007669"/>
    <property type="project" value="InterPro"/>
</dbReference>
<keyword evidence="5" id="KW-0227">DNA damage</keyword>
<evidence type="ECO:0000256" key="2">
    <source>
        <dbReference type="ARBA" id="ARBA00007025"/>
    </source>
</evidence>
<evidence type="ECO:0000256" key="4">
    <source>
        <dbReference type="ARBA" id="ARBA00022741"/>
    </source>
</evidence>
<evidence type="ECO:0000259" key="16">
    <source>
        <dbReference type="PROSITE" id="PS51192"/>
    </source>
</evidence>
<dbReference type="PANTHER" id="PTHR45626">
    <property type="entry name" value="TRANSCRIPTION TERMINATION FACTOR 2-RELATED"/>
    <property type="match status" value="1"/>
</dbReference>
<dbReference type="InterPro" id="IPR027417">
    <property type="entry name" value="P-loop_NTPase"/>
</dbReference>
<proteinExistence type="inferred from homology"/>
<keyword evidence="10" id="KW-0067">ATP-binding</keyword>
<dbReference type="GO" id="GO:0005634">
    <property type="term" value="C:nucleus"/>
    <property type="evidence" value="ECO:0007669"/>
    <property type="project" value="UniProtKB-SubCell"/>
</dbReference>
<evidence type="ECO:0000256" key="5">
    <source>
        <dbReference type="ARBA" id="ARBA00022763"/>
    </source>
</evidence>
<dbReference type="GO" id="GO:0004386">
    <property type="term" value="F:helicase activity"/>
    <property type="evidence" value="ECO:0007669"/>
    <property type="project" value="UniProtKB-KW"/>
</dbReference>
<dbReference type="InterPro" id="IPR038718">
    <property type="entry name" value="SNF2-like_sf"/>
</dbReference>
<feature type="domain" description="Helicase C-terminal" evidence="17">
    <location>
        <begin position="937"/>
        <end position="1103"/>
    </location>
</feature>
<feature type="domain" description="RING-type" evidence="15">
    <location>
        <begin position="848"/>
        <end position="893"/>
    </location>
</feature>
<dbReference type="InterPro" id="IPR014905">
    <property type="entry name" value="HIRAN"/>
</dbReference>
<dbReference type="Pfam" id="PF00271">
    <property type="entry name" value="Helicase_C"/>
    <property type="match status" value="1"/>
</dbReference>
<protein>
    <recommendedName>
        <fullName evidence="20">DNA repair protein RAD5</fullName>
    </recommendedName>
</protein>
<dbReference type="InterPro" id="IPR014001">
    <property type="entry name" value="Helicase_ATP-bd"/>
</dbReference>
<keyword evidence="4" id="KW-0547">Nucleotide-binding</keyword>
<evidence type="ECO:0000259" key="17">
    <source>
        <dbReference type="PROSITE" id="PS51194"/>
    </source>
</evidence>
<evidence type="ECO:0000256" key="14">
    <source>
        <dbReference type="SAM" id="MobiDB-lite"/>
    </source>
</evidence>
<dbReference type="InterPro" id="IPR049730">
    <property type="entry name" value="SNF2/RAD54-like_C"/>
</dbReference>
<dbReference type="EMBL" id="LN891071">
    <property type="protein sequence ID" value="CUS09742.1"/>
    <property type="molecule type" value="Genomic_DNA"/>
</dbReference>
<feature type="domain" description="Helicase ATP-binding" evidence="16">
    <location>
        <begin position="463"/>
        <end position="667"/>
    </location>
</feature>
<dbReference type="GO" id="GO:0006281">
    <property type="term" value="P:DNA repair"/>
    <property type="evidence" value="ECO:0007669"/>
    <property type="project" value="UniProtKB-KW"/>
</dbReference>
<feature type="compositionally biased region" description="Low complexity" evidence="14">
    <location>
        <begin position="150"/>
        <end position="169"/>
    </location>
</feature>
<dbReference type="PROSITE" id="PS51192">
    <property type="entry name" value="HELICASE_ATP_BIND_1"/>
    <property type="match status" value="1"/>
</dbReference>
<dbReference type="AlphaFoldDB" id="A0A292PQ24"/>
<feature type="region of interest" description="Disordered" evidence="14">
    <location>
        <begin position="1"/>
        <end position="50"/>
    </location>
</feature>
<dbReference type="Pfam" id="PF00176">
    <property type="entry name" value="SNF2-rel_dom"/>
    <property type="match status" value="1"/>
</dbReference>
<organism evidence="18 19">
    <name type="scientific">Tuber aestivum</name>
    <name type="common">summer truffle</name>
    <dbReference type="NCBI Taxonomy" id="59557"/>
    <lineage>
        <taxon>Eukaryota</taxon>
        <taxon>Fungi</taxon>
        <taxon>Dikarya</taxon>
        <taxon>Ascomycota</taxon>
        <taxon>Pezizomycotina</taxon>
        <taxon>Pezizomycetes</taxon>
        <taxon>Pezizales</taxon>
        <taxon>Tuberaceae</taxon>
        <taxon>Tuber</taxon>
    </lineage>
</organism>
<evidence type="ECO:0000256" key="3">
    <source>
        <dbReference type="ARBA" id="ARBA00022723"/>
    </source>
</evidence>
<dbReference type="Pfam" id="PF08797">
    <property type="entry name" value="HIRAN"/>
    <property type="match status" value="1"/>
</dbReference>
<sequence>MESSINPSTKKRSFDPPISHLSIPPEAPSLLPTRNTEGPADTDTHDGFDSKFDREFKDIVGEKLSADALKQLEDVSGGDIQRAVSKKRKVFHDRSLLAADTGSAKLPKSVPPKIFIGQFGADGWATKSGTKLLSFGDAVRIERQRMRLGEAVSSAGGKSKGKAPAAESSQQGGVPGSSRSAPLRQRKTQDIIVRFTNSKGEEIGRLSQDTASFMSTLIDQRIAYFEGICIHAADRIRTNDTIDLQLNCYLLKESFENSNFRPADTNRVADIFAAKETQDERVLRLRQVALVKFFQKMNLEPKSTNLVTQRHKAAGILQAAEIAEQHEIINISTANKARKTMMSEAVDESGDEESSIVEEGKELEEDQLNALYQKAQSFNSDTPEAEPADTFAMNLRRYQKQALHWFLSKEKSTNDRVNESIHPLWEEYEWPNSEEDHKKTIRDLGQDNFYVNPYSGELSLKFPKQEQNCLGGILADEMGLGKTVEMLSLIHTHRPEPPGSSLLPAGSFGRLQRQSEEVISAPFTTLVVAPMSLLAQWESEAEAASKPGTLKTLVYYDLQKKQNLQALCGASNAGNAPNLVITSYGIVLSEFGQVVASGGKRGAHGGLFSVKFLRVILDEAHHIKNRTSKSAKACYELSAVHRWVLTGTPIVNRLEDLFSLVRFLRVEPWSNFSFWKTFITVPFEEKDFIRALDVVQTVLEPLVLRRTKEMKTLDGEPLIPLPKKTTEIVYIKLSKAELDVYRHIEARARSDLARSIEMGTVLKSYTNIFAHVLRLRQACCHPVLIRKKEIVDDEIIAEAEYDAAKGFSDDMDLNALIDRYSAQENDASPNIYGANALKEIRDNVENECPMCLSDPIPDQTVTGCLHAACKGCWNQLIQAAKVKQELPKCVKCREPINERDLFEVIRNDSSPEEAQPGNSQGLADITLRRINSRSSAKIEMLIEKLTETEKSDPERKSCVFSQFTTFLDLIEKELQRRRINFLRFDGSMSQQKRTEVVSAFKMNQGPNVLLLSLRAGGVGLNLTTASQVFMMDPWWSFAVEAQAIDRVHRMGQNSEVMVYRFVVEGTVEERIVHTIQARKKFIASSLGMMSDEEKKKARMEDIKILLGK</sequence>
<dbReference type="PANTHER" id="PTHR45626:SF22">
    <property type="entry name" value="DNA REPAIR PROTEIN RAD5"/>
    <property type="match status" value="1"/>
</dbReference>
<dbReference type="InterPro" id="IPR001650">
    <property type="entry name" value="Helicase_C-like"/>
</dbReference>
<dbReference type="SUPFAM" id="SSF57850">
    <property type="entry name" value="RING/U-box"/>
    <property type="match status" value="1"/>
</dbReference>
<dbReference type="InterPro" id="IPR013083">
    <property type="entry name" value="Znf_RING/FYVE/PHD"/>
</dbReference>
<evidence type="ECO:0000256" key="10">
    <source>
        <dbReference type="ARBA" id="ARBA00022840"/>
    </source>
</evidence>
<dbReference type="GO" id="GO:0008094">
    <property type="term" value="F:ATP-dependent activity, acting on DNA"/>
    <property type="evidence" value="ECO:0007669"/>
    <property type="project" value="TreeGrafter"/>
</dbReference>